<dbReference type="GO" id="GO:0009088">
    <property type="term" value="P:threonine biosynthetic process"/>
    <property type="evidence" value="ECO:0007669"/>
    <property type="project" value="UniProtKB-UniRule"/>
</dbReference>
<dbReference type="SUPFAM" id="SSF54211">
    <property type="entry name" value="Ribosomal protein S5 domain 2-like"/>
    <property type="match status" value="1"/>
</dbReference>
<dbReference type="Gene3D" id="3.30.230.10">
    <property type="match status" value="1"/>
</dbReference>
<dbReference type="InterPro" id="IPR000870">
    <property type="entry name" value="Homoserine_kinase"/>
</dbReference>
<dbReference type="STRING" id="478801.Ksed_14830"/>
<comment type="similarity">
    <text evidence="2 13">Belongs to the GHMP kinase family. Homoserine kinase subfamily.</text>
</comment>
<keyword evidence="5 13" id="KW-0028">Amino-acid biosynthesis</keyword>
<dbReference type="RefSeq" id="WP_015779453.1">
    <property type="nucleotide sequence ID" value="NC_013169.1"/>
</dbReference>
<comment type="catalytic activity">
    <reaction evidence="11 13">
        <text>L-homoserine + ATP = O-phospho-L-homoserine + ADP + H(+)</text>
        <dbReference type="Rhea" id="RHEA:13985"/>
        <dbReference type="ChEBI" id="CHEBI:15378"/>
        <dbReference type="ChEBI" id="CHEBI:30616"/>
        <dbReference type="ChEBI" id="CHEBI:57476"/>
        <dbReference type="ChEBI" id="CHEBI:57590"/>
        <dbReference type="ChEBI" id="CHEBI:456216"/>
        <dbReference type="EC" id="2.7.1.39"/>
    </reaction>
</comment>
<dbReference type="GO" id="GO:0004413">
    <property type="term" value="F:homoserine kinase activity"/>
    <property type="evidence" value="ECO:0007669"/>
    <property type="project" value="UniProtKB-UniRule"/>
</dbReference>
<dbReference type="NCBIfam" id="TIGR00191">
    <property type="entry name" value="thrB"/>
    <property type="match status" value="1"/>
</dbReference>
<sequence>MTVSVRVPATSANLGTGFDALGLALSLHNTVTLKPLPAGAADPARAATADESLPVAAYEHVCHAHGIEPLTVHAKVTGDVPSSRGLGSSATCIVGGVLAADALHGLGLGADELVRLATDVEGHPDNVAPALLGGVVVSAVSDGRVHSLPVGLPAGGELDLLLAVPDHPVSTEAARAALPAQVPHADAVHNAARSALLVASLATGRWELLGEAMDDRLHQPYRAGLVPGVTEILALARSSGSAGACVSGAGPSLLVVAPGPDTAARLTEHLAGHPWGWQLLHLPLDPTGARVVGPRPA</sequence>
<accession>C7NI01</accession>
<feature type="domain" description="GHMP kinase C-terminal" evidence="15">
    <location>
        <begin position="198"/>
        <end position="270"/>
    </location>
</feature>
<evidence type="ECO:0000256" key="9">
    <source>
        <dbReference type="ARBA" id="ARBA00022777"/>
    </source>
</evidence>
<dbReference type="eggNOG" id="COG0083">
    <property type="taxonomic scope" value="Bacteria"/>
</dbReference>
<keyword evidence="9 13" id="KW-0418">Kinase</keyword>
<evidence type="ECO:0000313" key="16">
    <source>
        <dbReference type="EMBL" id="ACV06508.1"/>
    </source>
</evidence>
<dbReference type="EC" id="2.7.1.39" evidence="3 13"/>
<dbReference type="InterPro" id="IPR020568">
    <property type="entry name" value="Ribosomal_Su5_D2-typ_SF"/>
</dbReference>
<evidence type="ECO:0000313" key="17">
    <source>
        <dbReference type="Proteomes" id="UP000006666"/>
    </source>
</evidence>
<protein>
    <recommendedName>
        <fullName evidence="4 13">Homoserine kinase</fullName>
        <shortName evidence="13">HK</shortName>
        <shortName evidence="13">HSK</shortName>
        <ecNumber evidence="3 13">2.7.1.39</ecNumber>
    </recommendedName>
</protein>
<keyword evidence="8 13" id="KW-0547">Nucleotide-binding</keyword>
<organism evidence="16 17">
    <name type="scientific">Kytococcus sedentarius (strain ATCC 14392 / DSM 20547 / JCM 11482 / CCUG 33030 / NBRC 15357 / NCTC 11040 / CCM 314 / 541)</name>
    <name type="common">Micrococcus sedentarius</name>
    <dbReference type="NCBI Taxonomy" id="478801"/>
    <lineage>
        <taxon>Bacteria</taxon>
        <taxon>Bacillati</taxon>
        <taxon>Actinomycetota</taxon>
        <taxon>Actinomycetes</taxon>
        <taxon>Micrococcales</taxon>
        <taxon>Kytococcaceae</taxon>
        <taxon>Kytococcus</taxon>
    </lineage>
</organism>
<reference evidence="16 17" key="1">
    <citation type="journal article" date="2009" name="Stand. Genomic Sci.">
        <title>Complete genome sequence of Kytococcus sedentarius type strain (541).</title>
        <authorList>
            <person name="Sims D."/>
            <person name="Brettin T."/>
            <person name="Detter J.C."/>
            <person name="Han C."/>
            <person name="Lapidus A."/>
            <person name="Copeland A."/>
            <person name="Glavina Del Rio T."/>
            <person name="Nolan M."/>
            <person name="Chen F."/>
            <person name="Lucas S."/>
            <person name="Tice H."/>
            <person name="Cheng J.F."/>
            <person name="Bruce D."/>
            <person name="Goodwin L."/>
            <person name="Pitluck S."/>
            <person name="Ovchinnikova G."/>
            <person name="Pati A."/>
            <person name="Ivanova N."/>
            <person name="Mavrommatis K."/>
            <person name="Chen A."/>
            <person name="Palaniappan K."/>
            <person name="D'haeseleer P."/>
            <person name="Chain P."/>
            <person name="Bristow J."/>
            <person name="Eisen J.A."/>
            <person name="Markowitz V."/>
            <person name="Hugenholtz P."/>
            <person name="Schneider S."/>
            <person name="Goker M."/>
            <person name="Pukall R."/>
            <person name="Kyrpides N.C."/>
            <person name="Klenk H.P."/>
        </authorList>
    </citation>
    <scope>NUCLEOTIDE SEQUENCE [LARGE SCALE GENOMIC DNA]</scope>
    <source>
        <strain evidence="17">ATCC 14392 / DSM 20547 / JCM 11482 / CCUG 33030 / NBRC 15357 / NCTC 11040 / CCM 314 / 541</strain>
    </source>
</reference>
<dbReference type="Gene3D" id="3.30.70.890">
    <property type="entry name" value="GHMP kinase, C-terminal domain"/>
    <property type="match status" value="1"/>
</dbReference>
<evidence type="ECO:0000256" key="3">
    <source>
        <dbReference type="ARBA" id="ARBA00012078"/>
    </source>
</evidence>
<name>C7NI01_KYTSD</name>
<dbReference type="InterPro" id="IPR036554">
    <property type="entry name" value="GHMP_kinase_C_sf"/>
</dbReference>
<dbReference type="UniPathway" id="UPA00050">
    <property type="reaction ID" value="UER00064"/>
</dbReference>
<evidence type="ECO:0000259" key="15">
    <source>
        <dbReference type="Pfam" id="PF08544"/>
    </source>
</evidence>
<dbReference type="SUPFAM" id="SSF55060">
    <property type="entry name" value="GHMP Kinase, C-terminal domain"/>
    <property type="match status" value="1"/>
</dbReference>
<dbReference type="PANTHER" id="PTHR20861">
    <property type="entry name" value="HOMOSERINE/4-DIPHOSPHOCYTIDYL-2-C-METHYL-D-ERYTHRITOL KINASE"/>
    <property type="match status" value="1"/>
</dbReference>
<dbReference type="GO" id="GO:0005524">
    <property type="term" value="F:ATP binding"/>
    <property type="evidence" value="ECO:0007669"/>
    <property type="project" value="UniProtKB-UniRule"/>
</dbReference>
<dbReference type="EMBL" id="CP001686">
    <property type="protein sequence ID" value="ACV06508.1"/>
    <property type="molecule type" value="Genomic_DNA"/>
</dbReference>
<keyword evidence="13" id="KW-0963">Cytoplasm</keyword>
<evidence type="ECO:0000259" key="14">
    <source>
        <dbReference type="Pfam" id="PF00288"/>
    </source>
</evidence>
<dbReference type="PROSITE" id="PS00627">
    <property type="entry name" value="GHMP_KINASES_ATP"/>
    <property type="match status" value="1"/>
</dbReference>
<evidence type="ECO:0000256" key="2">
    <source>
        <dbReference type="ARBA" id="ARBA00007370"/>
    </source>
</evidence>
<evidence type="ECO:0000256" key="12">
    <source>
        <dbReference type="ARBA" id="ARBA00049954"/>
    </source>
</evidence>
<evidence type="ECO:0000256" key="1">
    <source>
        <dbReference type="ARBA" id="ARBA00005015"/>
    </source>
</evidence>
<comment type="function">
    <text evidence="12 13">Catalyzes the ATP-dependent phosphorylation of L-homoserine to L-homoserine phosphate.</text>
</comment>
<dbReference type="InterPro" id="IPR006203">
    <property type="entry name" value="GHMP_knse_ATP-bd_CS"/>
</dbReference>
<dbReference type="PIRSF" id="PIRSF000676">
    <property type="entry name" value="Homoser_kin"/>
    <property type="match status" value="1"/>
</dbReference>
<dbReference type="PRINTS" id="PR00958">
    <property type="entry name" value="HOMSERKINASE"/>
</dbReference>
<comment type="pathway">
    <text evidence="1 13">Amino-acid biosynthesis; L-threonine biosynthesis; L-threonine from L-aspartate: step 4/5.</text>
</comment>
<dbReference type="InterPro" id="IPR006204">
    <property type="entry name" value="GHMP_kinase_N_dom"/>
</dbReference>
<dbReference type="HAMAP" id="MF_00384">
    <property type="entry name" value="Homoser_kinase"/>
    <property type="match status" value="1"/>
</dbReference>
<gene>
    <name evidence="13" type="primary">thrB</name>
    <name evidence="16" type="ordered locus">Ksed_14830</name>
</gene>
<evidence type="ECO:0000256" key="13">
    <source>
        <dbReference type="HAMAP-Rule" id="MF_00384"/>
    </source>
</evidence>
<dbReference type="HOGENOM" id="CLU_041243_0_2_11"/>
<dbReference type="GO" id="GO:0005737">
    <property type="term" value="C:cytoplasm"/>
    <property type="evidence" value="ECO:0007669"/>
    <property type="project" value="UniProtKB-SubCell"/>
</dbReference>
<dbReference type="Pfam" id="PF08544">
    <property type="entry name" value="GHMP_kinases_C"/>
    <property type="match status" value="1"/>
</dbReference>
<feature type="binding site" evidence="13">
    <location>
        <begin position="81"/>
        <end position="91"/>
    </location>
    <ligand>
        <name>ATP</name>
        <dbReference type="ChEBI" id="CHEBI:30616"/>
    </ligand>
</feature>
<dbReference type="Proteomes" id="UP000006666">
    <property type="component" value="Chromosome"/>
</dbReference>
<evidence type="ECO:0000256" key="11">
    <source>
        <dbReference type="ARBA" id="ARBA00049375"/>
    </source>
</evidence>
<evidence type="ECO:0000256" key="7">
    <source>
        <dbReference type="ARBA" id="ARBA00022697"/>
    </source>
</evidence>
<dbReference type="Pfam" id="PF00288">
    <property type="entry name" value="GHMP_kinases_N"/>
    <property type="match status" value="1"/>
</dbReference>
<keyword evidence="7 13" id="KW-0791">Threonine biosynthesis</keyword>
<evidence type="ECO:0000256" key="4">
    <source>
        <dbReference type="ARBA" id="ARBA00017858"/>
    </source>
</evidence>
<dbReference type="KEGG" id="kse:Ksed_14830"/>
<comment type="subcellular location">
    <subcellularLocation>
        <location evidence="13">Cytoplasm</location>
    </subcellularLocation>
</comment>
<evidence type="ECO:0000256" key="6">
    <source>
        <dbReference type="ARBA" id="ARBA00022679"/>
    </source>
</evidence>
<proteinExistence type="inferred from homology"/>
<keyword evidence="17" id="KW-1185">Reference proteome</keyword>
<dbReference type="AlphaFoldDB" id="C7NI01"/>
<dbReference type="InterPro" id="IPR013750">
    <property type="entry name" value="GHMP_kinase_C_dom"/>
</dbReference>
<evidence type="ECO:0000256" key="10">
    <source>
        <dbReference type="ARBA" id="ARBA00022840"/>
    </source>
</evidence>
<keyword evidence="10 13" id="KW-0067">ATP-binding</keyword>
<feature type="domain" description="GHMP kinase N-terminal" evidence="14">
    <location>
        <begin position="53"/>
        <end position="134"/>
    </location>
</feature>
<keyword evidence="6 13" id="KW-0808">Transferase</keyword>
<evidence type="ECO:0000256" key="5">
    <source>
        <dbReference type="ARBA" id="ARBA00022605"/>
    </source>
</evidence>
<dbReference type="PANTHER" id="PTHR20861:SF1">
    <property type="entry name" value="HOMOSERINE KINASE"/>
    <property type="match status" value="1"/>
</dbReference>
<dbReference type="InterPro" id="IPR014721">
    <property type="entry name" value="Ribsml_uS5_D2-typ_fold_subgr"/>
</dbReference>
<evidence type="ECO:0000256" key="8">
    <source>
        <dbReference type="ARBA" id="ARBA00022741"/>
    </source>
</evidence>